<evidence type="ECO:0000256" key="2">
    <source>
        <dbReference type="SAM" id="SignalP"/>
    </source>
</evidence>
<evidence type="ECO:0008006" key="5">
    <source>
        <dbReference type="Google" id="ProtNLM"/>
    </source>
</evidence>
<feature type="chain" id="PRO_5029686702" description="Cnidarian restricted protein" evidence="2">
    <location>
        <begin position="20"/>
        <end position="154"/>
    </location>
</feature>
<feature type="compositionally biased region" description="Polar residues" evidence="1">
    <location>
        <begin position="22"/>
        <end position="41"/>
    </location>
</feature>
<dbReference type="AlphaFoldDB" id="A0A7M5XEB7"/>
<dbReference type="Proteomes" id="UP000594262">
    <property type="component" value="Unplaced"/>
</dbReference>
<dbReference type="EnsemblMetazoa" id="CLYHEMT020701.1">
    <property type="protein sequence ID" value="CLYHEMP020701.1"/>
    <property type="gene ID" value="CLYHEMG020701"/>
</dbReference>
<feature type="compositionally biased region" description="Polar residues" evidence="1">
    <location>
        <begin position="48"/>
        <end position="59"/>
    </location>
</feature>
<keyword evidence="2" id="KW-0732">Signal</keyword>
<proteinExistence type="predicted"/>
<evidence type="ECO:0000313" key="3">
    <source>
        <dbReference type="EnsemblMetazoa" id="CLYHEMP020701.1"/>
    </source>
</evidence>
<evidence type="ECO:0000313" key="4">
    <source>
        <dbReference type="Proteomes" id="UP000594262"/>
    </source>
</evidence>
<reference evidence="3" key="1">
    <citation type="submission" date="2021-01" db="UniProtKB">
        <authorList>
            <consortium name="EnsemblMetazoa"/>
        </authorList>
    </citation>
    <scope>IDENTIFICATION</scope>
</reference>
<organism evidence="3 4">
    <name type="scientific">Clytia hemisphaerica</name>
    <dbReference type="NCBI Taxonomy" id="252671"/>
    <lineage>
        <taxon>Eukaryota</taxon>
        <taxon>Metazoa</taxon>
        <taxon>Cnidaria</taxon>
        <taxon>Hydrozoa</taxon>
        <taxon>Hydroidolina</taxon>
        <taxon>Leptothecata</taxon>
        <taxon>Obeliida</taxon>
        <taxon>Clytiidae</taxon>
        <taxon>Clytia</taxon>
    </lineage>
</organism>
<protein>
    <recommendedName>
        <fullName evidence="5">Cnidarian restricted protein</fullName>
    </recommendedName>
</protein>
<feature type="region of interest" description="Disordered" evidence="1">
    <location>
        <begin position="21"/>
        <end position="59"/>
    </location>
</feature>
<evidence type="ECO:0000256" key="1">
    <source>
        <dbReference type="SAM" id="MobiDB-lite"/>
    </source>
</evidence>
<accession>A0A7M5XEB7</accession>
<name>A0A7M5XEB7_9CNID</name>
<keyword evidence="4" id="KW-1185">Reference proteome</keyword>
<feature type="signal peptide" evidence="2">
    <location>
        <begin position="1"/>
        <end position="19"/>
    </location>
</feature>
<sequence length="154" mass="17301">MIKLFLLMVFIVNLTVGIAKPSSESTSNSITNGTAKQQTIVPTPKELTPSSATQQQQDSQGVNYASASINLRARLASCRCQQLGRGQTPWLYRHRCNSRNQYDCCRLCNQGSGDNRYSCVVIGLRERLFYYFFFGPIDYYCRQDSGADVATNMN</sequence>